<evidence type="ECO:0000313" key="5">
    <source>
        <dbReference type="Proteomes" id="UP001152320"/>
    </source>
</evidence>
<dbReference type="PROSITE" id="PS51717">
    <property type="entry name" value="G_VLIG"/>
    <property type="match status" value="1"/>
</dbReference>
<comment type="caution">
    <text evidence="4">The sequence shown here is derived from an EMBL/GenBank/DDBJ whole genome shotgun (WGS) entry which is preliminary data.</text>
</comment>
<dbReference type="InterPro" id="IPR027417">
    <property type="entry name" value="P-loop_NTPase"/>
</dbReference>
<evidence type="ECO:0000256" key="2">
    <source>
        <dbReference type="SAM" id="MobiDB-lite"/>
    </source>
</evidence>
<gene>
    <name evidence="4" type="ORF">HOLleu_25444</name>
</gene>
<dbReference type="InterPro" id="IPR052986">
    <property type="entry name" value="VLIG_GTPase"/>
</dbReference>
<reference evidence="4" key="1">
    <citation type="submission" date="2021-10" db="EMBL/GenBank/DDBJ databases">
        <title>Tropical sea cucumber genome reveals ecological adaptation and Cuvierian tubules defense mechanism.</title>
        <authorList>
            <person name="Chen T."/>
        </authorList>
    </citation>
    <scope>NUCLEOTIDE SEQUENCE</scope>
    <source>
        <strain evidence="4">Nanhai2018</strain>
        <tissue evidence="4">Muscle</tissue>
    </source>
</reference>
<dbReference type="PANTHER" id="PTHR14819">
    <property type="entry name" value="GTP-BINDING"/>
    <property type="match status" value="1"/>
</dbReference>
<proteinExistence type="inferred from homology"/>
<dbReference type="SUPFAM" id="SSF52540">
    <property type="entry name" value="P-loop containing nucleoside triphosphate hydrolases"/>
    <property type="match status" value="1"/>
</dbReference>
<keyword evidence="5" id="KW-1185">Reference proteome</keyword>
<feature type="region of interest" description="Disordered" evidence="2">
    <location>
        <begin position="1"/>
        <end position="26"/>
    </location>
</feature>
<dbReference type="InterPro" id="IPR057365">
    <property type="entry name" value="URGCP"/>
</dbReference>
<protein>
    <submittedName>
        <fullName evidence="4">Interferon-induced very large GTPase 1</fullName>
    </submittedName>
</protein>
<comment type="similarity">
    <text evidence="1">Belongs to the TRAFAC class dynamin-like GTPase superfamily. Very large inducible GTPase (VLIG) family.</text>
</comment>
<dbReference type="Pfam" id="PF25683">
    <property type="entry name" value="URGCP_GTPase"/>
    <property type="match status" value="1"/>
</dbReference>
<dbReference type="Proteomes" id="UP001152320">
    <property type="component" value="Chromosome 12"/>
</dbReference>
<dbReference type="PANTHER" id="PTHR14819:SF25">
    <property type="entry name" value="CHROMOSOME UNDETERMINED SCAFFOLD_52, WHOLE GENOME SHOTGUN SEQUENCE"/>
    <property type="match status" value="1"/>
</dbReference>
<feature type="compositionally biased region" description="Acidic residues" evidence="2">
    <location>
        <begin position="1"/>
        <end position="23"/>
    </location>
</feature>
<feature type="domain" description="VLIG-type G" evidence="3">
    <location>
        <begin position="636"/>
        <end position="880"/>
    </location>
</feature>
<dbReference type="Gene3D" id="3.40.50.300">
    <property type="entry name" value="P-loop containing nucleotide triphosphate hydrolases"/>
    <property type="match status" value="1"/>
</dbReference>
<dbReference type="Pfam" id="PF25496">
    <property type="entry name" value="URGCP"/>
    <property type="match status" value="1"/>
</dbReference>
<dbReference type="PROSITE" id="PS50890">
    <property type="entry name" value="PUA"/>
    <property type="match status" value="1"/>
</dbReference>
<evidence type="ECO:0000256" key="1">
    <source>
        <dbReference type="ARBA" id="ARBA00006828"/>
    </source>
</evidence>
<dbReference type="EMBL" id="JAIZAY010000012">
    <property type="protein sequence ID" value="KAJ8032036.1"/>
    <property type="molecule type" value="Genomic_DNA"/>
</dbReference>
<name>A0A9Q1BSJ9_HOLLE</name>
<dbReference type="InterPro" id="IPR030383">
    <property type="entry name" value="G_VLIG_dom"/>
</dbReference>
<dbReference type="GO" id="GO:0005525">
    <property type="term" value="F:GTP binding"/>
    <property type="evidence" value="ECO:0007669"/>
    <property type="project" value="InterPro"/>
</dbReference>
<sequence>MSFAEEEFELPSEPEKSDDEGTEDDRNSFENFLEEIGLEDKYPGKLKLKVFLKLRGKLTQIDLVHNFWQNLTSLNYNAGLPQGGVSQNYSMRDFIFSVLHCCDDFLRQDILEKMSACQLAVPVVLQGVANSKPIFLLWGLRRVVKKWKGQSDSFAIEQPVVSYPVLNISFLRIGDVRISKSQLMNTMLSSSQGYPPHTFFLNRDKDFVAPRFSSGSVECVWFLPMWNSDKEIFKEVIALFNLRGDCSKYLVQTKFVCKAAHLTIALISTKEHKNHKACIRFIKKNSKSSIFISVSEEESRDTTSQKEHRPKYKEGCIFVNVVQMDILSKTICEEIVKNCKLPSTGKTCLESLTDICGDEILIDEQDENCRNARLAVSEIFEQGKVVKDLDILGFKKSSFPLQSFWRDWVEIDKESLQIKKEVNASFERQMERKKLRKKEKRRSQLQTHLSPIVEGYLKMIKSAKSNPVLLQYIIGFMQENIYHMVNENTRNDMNNIADLEREISQIRDQMITGANGNDDCSKSEKHDASKARNEITYKVKVDACNNLYKNCRDKNLGCEHFLRELGQLYEACMELQEAQECQSVPSITSDMALLPSLAALLVTEMQSLEIMDGDTGCVPLTWVTSVLDTLTRELENPKVLVLSVIGVQSSGKSTLLNSMFGVRFPVRAGRCTRGLFIQFLKLSDGLSEELGFHYLVVVDSEGIRSIDHDDRRFDNELVTLALSVANVTVFNIEGENIGPDMTGILQIAAHALMRMKEVDLECHCRIVQQRVSDMTAADRNKANTKKIKETLDEATRFAAEEEGLEGRYRQFCDVVDLQIDEDLHETVTKIRAKLFEDIKTGKIVPELTLRTFTERVRDVWKAIKEENFVFNFNDSVKAVDFNKFCLLYNQWIAQMRQDVVVKISKYVSSVEAIIEKESFRPDVTTLQEYIKAEIEEQRDTLIKHVEDHIANHLRKNTIFRYRQEFLHDINVVLKETESASLAKISDEYEIKKISLNLPHFQNKIRQILVQEAKTEAIKVVDASAELAKDSFDKMWQKMMEKIRSESNVTRVIPTSSSLQNICEKLLLKVTRDMAVGSEIQTLLSKEGGITNHLSGEDCSKYISSKFVKSWLRQDSFLEVETNSKIPDKDNKLDRKELAPTLMLFEELPRYYEESDDMESVYEWDRYDDSDLEEFKREEAVEYMIRIISEKLFEMQEYSKVFDANIFQLMLQKTLTELSRKDNNLKIKLPHRLIAKGLLLFCGNALVQVKKLDGYEIESLLDFDKNVIYADYTSFLHQSDQNKVAADFIYYYVEKLLLLEVACFCDSLYHSTDYQEYTEQVHVSWDILRFLAVTDRSYLQDSLIEIVDEYLEHNGKECRKKLNADAKDKIKSFITNRISKIDEEQSQEKAWKEWSTHLGDFLGCPFVKAAGDIYHVTNVAQVWKLLQDNLRAILKRICDHYDGFSYSLFKNATGLSYVCSENCPMCGAWCDNILESHTVHSSSLHRPRGFTGATYSFRADSAKVGTSNFYSNELVLENCNMSVLSDTATFDCKGKTFLCKNYKEVFPNWDIRREKDNQSGDLFWKWFAAKSVPSVSELESEDLFSSDWDNYVRKVYSRDKIPPSWRKITSEDGLQSLDKAKAAHLKGRQSIAGIPLKEKLHDGTCGEDQ</sequence>
<organism evidence="4 5">
    <name type="scientific">Holothuria leucospilota</name>
    <name type="common">Black long sea cucumber</name>
    <name type="synonym">Mertensiothuria leucospilota</name>
    <dbReference type="NCBI Taxonomy" id="206669"/>
    <lineage>
        <taxon>Eukaryota</taxon>
        <taxon>Metazoa</taxon>
        <taxon>Echinodermata</taxon>
        <taxon>Eleutherozoa</taxon>
        <taxon>Echinozoa</taxon>
        <taxon>Holothuroidea</taxon>
        <taxon>Aspidochirotacea</taxon>
        <taxon>Aspidochirotida</taxon>
        <taxon>Holothuriidae</taxon>
        <taxon>Holothuria</taxon>
    </lineage>
</organism>
<dbReference type="OrthoDB" id="1597724at2759"/>
<accession>A0A9Q1BSJ9</accession>
<evidence type="ECO:0000313" key="4">
    <source>
        <dbReference type="EMBL" id="KAJ8032036.1"/>
    </source>
</evidence>
<evidence type="ECO:0000259" key="3">
    <source>
        <dbReference type="PROSITE" id="PS51717"/>
    </source>
</evidence>